<evidence type="ECO:0000313" key="3">
    <source>
        <dbReference type="Proteomes" id="UP000231960"/>
    </source>
</evidence>
<dbReference type="EMBL" id="NIPO01000001">
    <property type="protein sequence ID" value="PJR03358.1"/>
    <property type="molecule type" value="Genomic_DNA"/>
</dbReference>
<dbReference type="Proteomes" id="UP000231960">
    <property type="component" value="Unassembled WGS sequence"/>
</dbReference>
<organism evidence="2 3">
    <name type="scientific">Avrilella dinanensis</name>
    <dbReference type="NCBI Taxonomy" id="2008672"/>
    <lineage>
        <taxon>Bacteria</taxon>
        <taxon>Pseudomonadati</taxon>
        <taxon>Bacteroidota</taxon>
        <taxon>Flavobacteriia</taxon>
        <taxon>Flavobacteriales</taxon>
        <taxon>Flavobacteriaceae</taxon>
        <taxon>Avrilella</taxon>
    </lineage>
</organism>
<reference evidence="2 3" key="1">
    <citation type="submission" date="2017-06" db="EMBL/GenBank/DDBJ databases">
        <title>Description of Avrilella dinanensis gen. nov. sp. nov.</title>
        <authorList>
            <person name="Leyer C."/>
            <person name="Sassi M."/>
            <person name="Minet J."/>
            <person name="Kayal S."/>
            <person name="Cattoir V."/>
        </authorList>
    </citation>
    <scope>NUCLEOTIDE SEQUENCE [LARGE SCALE GENOMIC DNA]</scope>
    <source>
        <strain evidence="2 3">UR159</strain>
    </source>
</reference>
<evidence type="ECO:0000313" key="2">
    <source>
        <dbReference type="EMBL" id="PJR03358.1"/>
    </source>
</evidence>
<name>A0A2M9R3D0_9FLAO</name>
<keyword evidence="3" id="KW-1185">Reference proteome</keyword>
<evidence type="ECO:0000256" key="1">
    <source>
        <dbReference type="SAM" id="Phobius"/>
    </source>
</evidence>
<proteinExistence type="predicted"/>
<gene>
    <name evidence="2" type="ORF">CDL10_01690</name>
</gene>
<accession>A0A2M9R3D0</accession>
<feature type="transmembrane region" description="Helical" evidence="1">
    <location>
        <begin position="33"/>
        <end position="53"/>
    </location>
</feature>
<keyword evidence="1" id="KW-0812">Transmembrane</keyword>
<feature type="transmembrane region" description="Helical" evidence="1">
    <location>
        <begin position="5"/>
        <end position="21"/>
    </location>
</feature>
<dbReference type="RefSeq" id="WP_100676926.1">
    <property type="nucleotide sequence ID" value="NZ_NIPO01000001.1"/>
</dbReference>
<comment type="caution">
    <text evidence="2">The sequence shown here is derived from an EMBL/GenBank/DDBJ whole genome shotgun (WGS) entry which is preliminary data.</text>
</comment>
<keyword evidence="1" id="KW-0472">Membrane</keyword>
<keyword evidence="1" id="KW-1133">Transmembrane helix</keyword>
<dbReference type="OrthoDB" id="1453319at2"/>
<dbReference type="AlphaFoldDB" id="A0A2M9R3D0"/>
<protein>
    <submittedName>
        <fullName evidence="2">Uncharacterized protein</fullName>
    </submittedName>
</protein>
<sequence length="64" mass="7158">MKYVTYLIFIVGIVLIVVNTMKLDFSDIFHGDSLVALISIVAVLCGLCLFAIFRMSKSIDEKTK</sequence>